<organism evidence="9 10">
    <name type="scientific">Diacronema lutheri</name>
    <name type="common">Unicellular marine alga</name>
    <name type="synonym">Monochrysis lutheri</name>
    <dbReference type="NCBI Taxonomy" id="2081491"/>
    <lineage>
        <taxon>Eukaryota</taxon>
        <taxon>Haptista</taxon>
        <taxon>Haptophyta</taxon>
        <taxon>Pavlovophyceae</taxon>
        <taxon>Pavlovales</taxon>
        <taxon>Pavlovaceae</taxon>
        <taxon>Diacronema</taxon>
    </lineage>
</organism>
<keyword evidence="6" id="KW-1133">Transmembrane helix</keyword>
<dbReference type="GO" id="GO:0016757">
    <property type="term" value="F:glycosyltransferase activity"/>
    <property type="evidence" value="ECO:0007669"/>
    <property type="project" value="UniProtKB-KW"/>
</dbReference>
<keyword evidence="10" id="KW-1185">Reference proteome</keyword>
<evidence type="ECO:0000256" key="6">
    <source>
        <dbReference type="ARBA" id="ARBA00022989"/>
    </source>
</evidence>
<evidence type="ECO:0000256" key="8">
    <source>
        <dbReference type="SAM" id="MobiDB-lite"/>
    </source>
</evidence>
<keyword evidence="5" id="KW-0812">Transmembrane</keyword>
<dbReference type="GO" id="GO:0005737">
    <property type="term" value="C:cytoplasm"/>
    <property type="evidence" value="ECO:0007669"/>
    <property type="project" value="TreeGrafter"/>
</dbReference>
<dbReference type="Pfam" id="PF01697">
    <property type="entry name" value="Glyco_transf_92"/>
    <property type="match status" value="1"/>
</dbReference>
<comment type="subcellular location">
    <subcellularLocation>
        <location evidence="1">Membrane</location>
        <topology evidence="1">Single-pass membrane protein</topology>
    </subcellularLocation>
</comment>
<accession>A0A8J5XD32</accession>
<evidence type="ECO:0000313" key="9">
    <source>
        <dbReference type="EMBL" id="KAG8462164.1"/>
    </source>
</evidence>
<dbReference type="AlphaFoldDB" id="A0A8J5XD32"/>
<keyword evidence="3" id="KW-0328">Glycosyltransferase</keyword>
<evidence type="ECO:0008006" key="11">
    <source>
        <dbReference type="Google" id="ProtNLM"/>
    </source>
</evidence>
<name>A0A8J5XD32_DIALT</name>
<protein>
    <recommendedName>
        <fullName evidence="11">Glycosyltransferase family 92 protein</fullName>
    </recommendedName>
</protein>
<dbReference type="PANTHER" id="PTHR21461">
    <property type="entry name" value="GLYCOSYLTRANSFERASE FAMILY 92 PROTEIN"/>
    <property type="match status" value="1"/>
</dbReference>
<evidence type="ECO:0000256" key="5">
    <source>
        <dbReference type="ARBA" id="ARBA00022692"/>
    </source>
</evidence>
<comment type="caution">
    <text evidence="9">The sequence shown here is derived from an EMBL/GenBank/DDBJ whole genome shotgun (WGS) entry which is preliminary data.</text>
</comment>
<dbReference type="Proteomes" id="UP000751190">
    <property type="component" value="Unassembled WGS sequence"/>
</dbReference>
<evidence type="ECO:0000256" key="4">
    <source>
        <dbReference type="ARBA" id="ARBA00022679"/>
    </source>
</evidence>
<keyword evidence="7" id="KW-0472">Membrane</keyword>
<evidence type="ECO:0000256" key="3">
    <source>
        <dbReference type="ARBA" id="ARBA00022676"/>
    </source>
</evidence>
<sequence>MAAQLAALLACAQAVPPRVVRWGEPAAELGDFAAFAAYRVHGNRTVAIVGLARGSAEAVWQQRRAWPRCAFPDGSSGYARAVRADVFVDTESRVANARIALHTAVALFCDAPDGGALAPDAPAHVRLALGDGEAVDVPYMQPRAEPPVHLAVCTRVFGDSVHVRLLREWLAHHRAAGAGRFVLHDHGDAAGRWGDARADLRAALAAGGPGDGAGGGGGGSVASAAASADVEVVPMIGSYRTWAYHQKLAYYDCLLRVHAGARWALMIDLDEAAWVRGQTLGALLGALPAHTSAVVLQFADVLTFACHPDTKRPLLERMAYVRTPSPTRMPRKNCVGGKYAIRPRAHVRTPLNTHAPKNRTRPFCVMPVLTSARINHYHQLEHSGVMSERATPWRAARYCEEAENYAPTDAPTWRLRYVRVGPDGAHPMLGGGGGDGDKQGMVVFEPDPDGRTRGL</sequence>
<reference evidence="9" key="1">
    <citation type="submission" date="2021-05" db="EMBL/GenBank/DDBJ databases">
        <title>The genome of the haptophyte Pavlova lutheri (Diacronema luteri, Pavlovales) - a model for lipid biosynthesis in eukaryotic algae.</title>
        <authorList>
            <person name="Hulatt C.J."/>
            <person name="Posewitz M.C."/>
        </authorList>
    </citation>
    <scope>NUCLEOTIDE SEQUENCE</scope>
    <source>
        <strain evidence="9">NIVA-4/92</strain>
    </source>
</reference>
<comment type="similarity">
    <text evidence="2">Belongs to the glycosyltransferase 92 family.</text>
</comment>
<evidence type="ECO:0000256" key="1">
    <source>
        <dbReference type="ARBA" id="ARBA00004167"/>
    </source>
</evidence>
<dbReference type="EMBL" id="JAGTXO010000022">
    <property type="protein sequence ID" value="KAG8462164.1"/>
    <property type="molecule type" value="Genomic_DNA"/>
</dbReference>
<dbReference type="OrthoDB" id="2526284at2759"/>
<dbReference type="GO" id="GO:0016020">
    <property type="term" value="C:membrane"/>
    <property type="evidence" value="ECO:0007669"/>
    <property type="project" value="UniProtKB-SubCell"/>
</dbReference>
<dbReference type="InterPro" id="IPR008166">
    <property type="entry name" value="Glyco_transf_92"/>
</dbReference>
<evidence type="ECO:0000313" key="10">
    <source>
        <dbReference type="Proteomes" id="UP000751190"/>
    </source>
</evidence>
<dbReference type="PANTHER" id="PTHR21461:SF12">
    <property type="entry name" value="GALACTAN BETA-1,4-GALACTOSYLTRANSFERASE GALS2"/>
    <property type="match status" value="1"/>
</dbReference>
<feature type="region of interest" description="Disordered" evidence="8">
    <location>
        <begin position="429"/>
        <end position="455"/>
    </location>
</feature>
<evidence type="ECO:0000256" key="2">
    <source>
        <dbReference type="ARBA" id="ARBA00007647"/>
    </source>
</evidence>
<evidence type="ECO:0000256" key="7">
    <source>
        <dbReference type="ARBA" id="ARBA00023136"/>
    </source>
</evidence>
<keyword evidence="4" id="KW-0808">Transferase</keyword>
<gene>
    <name evidence="9" type="ORF">KFE25_011614</name>
</gene>
<proteinExistence type="inferred from homology"/>